<evidence type="ECO:0000313" key="2">
    <source>
        <dbReference type="EMBL" id="TLE17175.1"/>
    </source>
</evidence>
<keyword evidence="3" id="KW-1185">Reference proteome</keyword>
<evidence type="ECO:0000256" key="1">
    <source>
        <dbReference type="SAM" id="MobiDB-lite"/>
    </source>
</evidence>
<gene>
    <name evidence="2" type="ORF">LS72_000025</name>
</gene>
<reference evidence="2 3" key="1">
    <citation type="journal article" date="2014" name="Genome Announc.">
        <title>Draft genome sequences of eight enterohepatic helicobacter species isolated from both laboratory and wild rodents.</title>
        <authorList>
            <person name="Sheh A."/>
            <person name="Shen Z."/>
            <person name="Fox J.G."/>
        </authorList>
    </citation>
    <scope>NUCLEOTIDE SEQUENCE [LARGE SCALE GENOMIC DNA]</scope>
    <source>
        <strain evidence="2 3">MIT-03-7007</strain>
    </source>
</reference>
<comment type="caution">
    <text evidence="2">The sequence shown here is derived from an EMBL/GenBank/DDBJ whole genome shotgun (WGS) entry which is preliminary data.</text>
</comment>
<name>A0A4V6I6U4_9HELI</name>
<dbReference type="AlphaFoldDB" id="A0A4V6I6U4"/>
<feature type="compositionally biased region" description="Basic and acidic residues" evidence="1">
    <location>
        <begin position="45"/>
        <end position="87"/>
    </location>
</feature>
<evidence type="ECO:0000313" key="3">
    <source>
        <dbReference type="Proteomes" id="UP000029920"/>
    </source>
</evidence>
<feature type="compositionally biased region" description="Basic and acidic residues" evidence="1">
    <location>
        <begin position="95"/>
        <end position="104"/>
    </location>
</feature>
<organism evidence="2 3">
    <name type="scientific">Helicobacter apodemus</name>
    <dbReference type="NCBI Taxonomy" id="135569"/>
    <lineage>
        <taxon>Bacteria</taxon>
        <taxon>Pseudomonadati</taxon>
        <taxon>Campylobacterota</taxon>
        <taxon>Epsilonproteobacteria</taxon>
        <taxon>Campylobacterales</taxon>
        <taxon>Helicobacteraceae</taxon>
        <taxon>Helicobacter</taxon>
    </lineage>
</organism>
<accession>A0A4V6I6U4</accession>
<protein>
    <submittedName>
        <fullName evidence="2">Uncharacterized protein</fullName>
    </submittedName>
</protein>
<dbReference type="RefSeq" id="WP_034553059.1">
    <property type="nucleotide sequence ID" value="NZ_JRPC02000001.1"/>
</dbReference>
<dbReference type="Proteomes" id="UP000029920">
    <property type="component" value="Unassembled WGS sequence"/>
</dbReference>
<dbReference type="EMBL" id="JRPC02000001">
    <property type="protein sequence ID" value="TLE17175.1"/>
    <property type="molecule type" value="Genomic_DNA"/>
</dbReference>
<feature type="region of interest" description="Disordered" evidence="1">
    <location>
        <begin position="45"/>
        <end position="104"/>
    </location>
</feature>
<sequence length="104" mass="11707">MAVNPIGNVTYINQNAQVNSIQYANSQVKGDFQAMVNLQIMEEKQNEIEEVRPTEETLKSDEDAEGQARERDEEEKQAKEGEKKDGDNIEVGEDGNIKHLDISV</sequence>
<proteinExistence type="predicted"/>